<feature type="transmembrane region" description="Helical" evidence="2">
    <location>
        <begin position="255"/>
        <end position="273"/>
    </location>
</feature>
<evidence type="ECO:0000256" key="1">
    <source>
        <dbReference type="SAM" id="MobiDB-lite"/>
    </source>
</evidence>
<dbReference type="RefSeq" id="WP_014805443.1">
    <property type="nucleotide sequence ID" value="NZ_LWCS01000030.1"/>
</dbReference>
<gene>
    <name evidence="3" type="ORF">A4X20_23675</name>
</gene>
<feature type="transmembrane region" description="Helical" evidence="2">
    <location>
        <begin position="165"/>
        <end position="188"/>
    </location>
</feature>
<keyword evidence="2" id="KW-1133">Transmembrane helix</keyword>
<comment type="caution">
    <text evidence="3">The sequence shown here is derived from an EMBL/GenBank/DDBJ whole genome shotgun (WGS) entry which is preliminary data.</text>
</comment>
<protein>
    <submittedName>
        <fullName evidence="3">Cytochrome C biogenesis protein</fullName>
    </submittedName>
</protein>
<feature type="transmembrane region" description="Helical" evidence="2">
    <location>
        <begin position="87"/>
        <end position="111"/>
    </location>
</feature>
<name>A0A178LT48_MYCIR</name>
<feature type="transmembrane region" description="Helical" evidence="2">
    <location>
        <begin position="57"/>
        <end position="80"/>
    </location>
</feature>
<evidence type="ECO:0000256" key="2">
    <source>
        <dbReference type="SAM" id="Phobius"/>
    </source>
</evidence>
<dbReference type="PANTHER" id="PTHR31272">
    <property type="entry name" value="CYTOCHROME C-TYPE BIOGENESIS PROTEIN HI_1454-RELATED"/>
    <property type="match status" value="1"/>
</dbReference>
<feature type="transmembrane region" description="Helical" evidence="2">
    <location>
        <begin position="208"/>
        <end position="225"/>
    </location>
</feature>
<keyword evidence="2" id="KW-0472">Membrane</keyword>
<evidence type="ECO:0000313" key="4">
    <source>
        <dbReference type="Proteomes" id="UP000078396"/>
    </source>
</evidence>
<dbReference type="Proteomes" id="UP000078396">
    <property type="component" value="Unassembled WGS sequence"/>
</dbReference>
<dbReference type="InterPro" id="IPR051790">
    <property type="entry name" value="Cytochrome_c-biogenesis_DsbD"/>
</dbReference>
<evidence type="ECO:0000313" key="3">
    <source>
        <dbReference type="EMBL" id="OAN37203.1"/>
    </source>
</evidence>
<sequence>MIGPLLALAFGAGMLAPVNPCGFAVLPAFLAYAVDTGDGQADARPGALSRLAGGLRAGLALTAGFAGTFTAIGLLLALGLRSLTGVIPWLAAALGAILAVGGLAMVAGGHLPLRLPTRRSGTPRQGPRGMVAFGAGYALASASCTLAVLLAVVTQALASTNISGVLVVFAAYAAGSATLLLSLALFAAFASGLINRFLRRLLPHMNRITGAVLALSGGYLLLYWLPQLLGGHPGIGALTGVVGTVSAWITGHQLAIAITALGLILVTAIATLTRRERRHTTTDTADDCCAPRPQPEENADQVGGPGSR</sequence>
<proteinExistence type="predicted"/>
<feature type="transmembrane region" description="Helical" evidence="2">
    <location>
        <begin position="131"/>
        <end position="153"/>
    </location>
</feature>
<feature type="region of interest" description="Disordered" evidence="1">
    <location>
        <begin position="277"/>
        <end position="308"/>
    </location>
</feature>
<reference evidence="3 4" key="1">
    <citation type="submission" date="2016-04" db="EMBL/GenBank/DDBJ databases">
        <title>Draft Genome Sequences of Staphylococcus capitis Strain H36, S. capitis Strain H65, S. cohnii Strain H62, S. hominis Strain H69, Mycobacterium iranicum Strain H39, Plantibacter sp. Strain H53, Pseudomonas oryzihabitans Strain H72, and Microbacterium sp. Strain H83, isolated from residential settings.</title>
        <authorList>
            <person name="Lymperopoulou D."/>
            <person name="Adams R.I."/>
            <person name="Lindow S."/>
            <person name="Coil D.A."/>
            <person name="Jospin G."/>
            <person name="Eisen J.A."/>
        </authorList>
    </citation>
    <scope>NUCLEOTIDE SEQUENCE [LARGE SCALE GENOMIC DNA]</scope>
    <source>
        <strain evidence="3 4">H39</strain>
    </source>
</reference>
<organism evidence="3 4">
    <name type="scientific">Mycolicibacterium iranicum</name>
    <name type="common">Mycobacterium iranicum</name>
    <dbReference type="NCBI Taxonomy" id="912594"/>
    <lineage>
        <taxon>Bacteria</taxon>
        <taxon>Bacillati</taxon>
        <taxon>Actinomycetota</taxon>
        <taxon>Actinomycetes</taxon>
        <taxon>Mycobacteriales</taxon>
        <taxon>Mycobacteriaceae</taxon>
        <taxon>Mycolicibacterium</taxon>
    </lineage>
</organism>
<keyword evidence="2" id="KW-0812">Transmembrane</keyword>
<dbReference type="PANTHER" id="PTHR31272:SF4">
    <property type="entry name" value="CYTOCHROME C-TYPE BIOGENESIS PROTEIN HI_1454-RELATED"/>
    <property type="match status" value="1"/>
</dbReference>
<dbReference type="EMBL" id="LWCS01000030">
    <property type="protein sequence ID" value="OAN37203.1"/>
    <property type="molecule type" value="Genomic_DNA"/>
</dbReference>
<dbReference type="AlphaFoldDB" id="A0A178LT48"/>
<accession>A0A178LT48</accession>